<dbReference type="GeneID" id="20207373"/>
<evidence type="ECO:0000313" key="3">
    <source>
        <dbReference type="EnsemblMetazoa" id="HelroP179598"/>
    </source>
</evidence>
<reference evidence="3" key="3">
    <citation type="submission" date="2015-06" db="UniProtKB">
        <authorList>
            <consortium name="EnsemblMetazoa"/>
        </authorList>
    </citation>
    <scope>IDENTIFICATION</scope>
</reference>
<name>T1FEX4_HELRO</name>
<gene>
    <name evidence="3" type="primary">20207373</name>
    <name evidence="2" type="ORF">HELRODRAFT_179598</name>
</gene>
<keyword evidence="4" id="KW-1185">Reference proteome</keyword>
<dbReference type="InParanoid" id="T1FEX4"/>
<accession>T1FEX4</accession>
<sequence length="113" mass="12864">MDVQQRFRANFCQHNAANSNNNHNHNNNNSNVNNHNNNSNVNNNNSNVNNNINNVNNYSSSNNNHNNHNNNHNIPSSKNINIVIVIILNIETAFQKPFLDQNAINFFDGQSRV</sequence>
<evidence type="ECO:0000256" key="1">
    <source>
        <dbReference type="SAM" id="MobiDB-lite"/>
    </source>
</evidence>
<dbReference type="EMBL" id="AMQM01006890">
    <property type="status" value="NOT_ANNOTATED_CDS"/>
    <property type="molecule type" value="Genomic_DNA"/>
</dbReference>
<dbReference type="Proteomes" id="UP000015101">
    <property type="component" value="Unassembled WGS sequence"/>
</dbReference>
<dbReference type="RefSeq" id="XP_009026662.1">
    <property type="nucleotide sequence ID" value="XM_009028414.1"/>
</dbReference>
<feature type="region of interest" description="Disordered" evidence="1">
    <location>
        <begin position="17"/>
        <end position="38"/>
    </location>
</feature>
<dbReference type="EnsemblMetazoa" id="HelroT179598">
    <property type="protein sequence ID" value="HelroP179598"/>
    <property type="gene ID" value="HelroG179598"/>
</dbReference>
<feature type="compositionally biased region" description="Low complexity" evidence="1">
    <location>
        <begin position="18"/>
        <end position="38"/>
    </location>
</feature>
<organism evidence="3 4">
    <name type="scientific">Helobdella robusta</name>
    <name type="common">Californian leech</name>
    <dbReference type="NCBI Taxonomy" id="6412"/>
    <lineage>
        <taxon>Eukaryota</taxon>
        <taxon>Metazoa</taxon>
        <taxon>Spiralia</taxon>
        <taxon>Lophotrochozoa</taxon>
        <taxon>Annelida</taxon>
        <taxon>Clitellata</taxon>
        <taxon>Hirudinea</taxon>
        <taxon>Rhynchobdellida</taxon>
        <taxon>Glossiphoniidae</taxon>
        <taxon>Helobdella</taxon>
    </lineage>
</organism>
<dbReference type="CTD" id="20207373"/>
<protein>
    <submittedName>
        <fullName evidence="2 3">Uncharacterized protein</fullName>
    </submittedName>
</protein>
<reference evidence="2 4" key="2">
    <citation type="journal article" date="2013" name="Nature">
        <title>Insights into bilaterian evolution from three spiralian genomes.</title>
        <authorList>
            <person name="Simakov O."/>
            <person name="Marletaz F."/>
            <person name="Cho S.J."/>
            <person name="Edsinger-Gonzales E."/>
            <person name="Havlak P."/>
            <person name="Hellsten U."/>
            <person name="Kuo D.H."/>
            <person name="Larsson T."/>
            <person name="Lv J."/>
            <person name="Arendt D."/>
            <person name="Savage R."/>
            <person name="Osoegawa K."/>
            <person name="de Jong P."/>
            <person name="Grimwood J."/>
            <person name="Chapman J.A."/>
            <person name="Shapiro H."/>
            <person name="Aerts A."/>
            <person name="Otillar R.P."/>
            <person name="Terry A.Y."/>
            <person name="Boore J.L."/>
            <person name="Grigoriev I.V."/>
            <person name="Lindberg D.R."/>
            <person name="Seaver E.C."/>
            <person name="Weisblat D.A."/>
            <person name="Putnam N.H."/>
            <person name="Rokhsar D.S."/>
        </authorList>
    </citation>
    <scope>NUCLEOTIDE SEQUENCE</scope>
</reference>
<dbReference type="AlphaFoldDB" id="T1FEX4"/>
<evidence type="ECO:0000313" key="2">
    <source>
        <dbReference type="EMBL" id="ESN95260.1"/>
    </source>
</evidence>
<evidence type="ECO:0000313" key="4">
    <source>
        <dbReference type="Proteomes" id="UP000015101"/>
    </source>
</evidence>
<dbReference type="OMA" id="FRANFCQ"/>
<reference evidence="4" key="1">
    <citation type="submission" date="2012-12" db="EMBL/GenBank/DDBJ databases">
        <authorList>
            <person name="Hellsten U."/>
            <person name="Grimwood J."/>
            <person name="Chapman J.A."/>
            <person name="Shapiro H."/>
            <person name="Aerts A."/>
            <person name="Otillar R.P."/>
            <person name="Terry A.Y."/>
            <person name="Boore J.L."/>
            <person name="Simakov O."/>
            <person name="Marletaz F."/>
            <person name="Cho S.-J."/>
            <person name="Edsinger-Gonzales E."/>
            <person name="Havlak P."/>
            <person name="Kuo D.-H."/>
            <person name="Larsson T."/>
            <person name="Lv J."/>
            <person name="Arendt D."/>
            <person name="Savage R."/>
            <person name="Osoegawa K."/>
            <person name="de Jong P."/>
            <person name="Lindberg D.R."/>
            <person name="Seaver E.C."/>
            <person name="Weisblat D.A."/>
            <person name="Putnam N.H."/>
            <person name="Grigoriev I.V."/>
            <person name="Rokhsar D.S."/>
        </authorList>
    </citation>
    <scope>NUCLEOTIDE SEQUENCE</scope>
</reference>
<dbReference type="KEGG" id="hro:HELRODRAFT_179598"/>
<dbReference type="EMBL" id="KB097536">
    <property type="protein sequence ID" value="ESN95260.1"/>
    <property type="molecule type" value="Genomic_DNA"/>
</dbReference>
<proteinExistence type="predicted"/>
<dbReference type="HOGENOM" id="CLU_2136176_0_0_1"/>